<feature type="region of interest" description="Disordered" evidence="1">
    <location>
        <begin position="34"/>
        <end position="63"/>
    </location>
</feature>
<evidence type="ECO:0000256" key="1">
    <source>
        <dbReference type="SAM" id="MobiDB-lite"/>
    </source>
</evidence>
<organism evidence="2 3">
    <name type="scientific">Asanoa siamensis</name>
    <dbReference type="NCBI Taxonomy" id="926357"/>
    <lineage>
        <taxon>Bacteria</taxon>
        <taxon>Bacillati</taxon>
        <taxon>Actinomycetota</taxon>
        <taxon>Actinomycetes</taxon>
        <taxon>Micromonosporales</taxon>
        <taxon>Micromonosporaceae</taxon>
        <taxon>Asanoa</taxon>
    </lineage>
</organism>
<reference evidence="2 3" key="1">
    <citation type="submission" date="2021-01" db="EMBL/GenBank/DDBJ databases">
        <title>Whole genome shotgun sequence of Asanoa siamensis NBRC 107932.</title>
        <authorList>
            <person name="Komaki H."/>
            <person name="Tamura T."/>
        </authorList>
    </citation>
    <scope>NUCLEOTIDE SEQUENCE [LARGE SCALE GENOMIC DNA]</scope>
    <source>
        <strain evidence="2 3">NBRC 107932</strain>
    </source>
</reference>
<gene>
    <name evidence="2" type="ORF">Asi02nite_65750</name>
</gene>
<comment type="caution">
    <text evidence="2">The sequence shown here is derived from an EMBL/GenBank/DDBJ whole genome shotgun (WGS) entry which is preliminary data.</text>
</comment>
<sequence length="89" mass="8726">MVSLNPGPNLSLVAAASLAGLSSAPARPLSALRAAGRTARPHLATRRGLSSRTSTTKAIGTTGSRMQEAGLAAAVDSGDLAAQALSTAT</sequence>
<feature type="compositionally biased region" description="Low complexity" evidence="1">
    <location>
        <begin position="46"/>
        <end position="56"/>
    </location>
</feature>
<proteinExistence type="predicted"/>
<evidence type="ECO:0000313" key="3">
    <source>
        <dbReference type="Proteomes" id="UP000604117"/>
    </source>
</evidence>
<dbReference type="EMBL" id="BONE01000077">
    <property type="protein sequence ID" value="GIF77057.1"/>
    <property type="molecule type" value="Genomic_DNA"/>
</dbReference>
<name>A0ABQ4D0I6_9ACTN</name>
<dbReference type="Proteomes" id="UP000604117">
    <property type="component" value="Unassembled WGS sequence"/>
</dbReference>
<keyword evidence="3" id="KW-1185">Reference proteome</keyword>
<accession>A0ABQ4D0I6</accession>
<protein>
    <submittedName>
        <fullName evidence="2">Uncharacterized protein</fullName>
    </submittedName>
</protein>
<evidence type="ECO:0000313" key="2">
    <source>
        <dbReference type="EMBL" id="GIF77057.1"/>
    </source>
</evidence>